<dbReference type="PANTHER" id="PTHR14418:SF5">
    <property type="entry name" value="CONDENSIN COMPLEX SUBUNIT 3"/>
    <property type="match status" value="1"/>
</dbReference>
<feature type="domain" description="Nuclear condensin complex subunit 3 C-terminal" evidence="8">
    <location>
        <begin position="524"/>
        <end position="633"/>
    </location>
</feature>
<dbReference type="GO" id="GO:0000793">
    <property type="term" value="C:condensed chromosome"/>
    <property type="evidence" value="ECO:0007669"/>
    <property type="project" value="TreeGrafter"/>
</dbReference>
<sequence>MTVTDRSVYVDRLLRFLTTFSSLAETEDQLDFLEDRLEGLAELGRVADHGARWRALQLLHALLAGMPTDAGLSEGVVESLLVTLLERARLDPKPAARAPSPRGRWRASPDPGERGDFGACPVTALLADLVRCDTSRDVRKAALASLPTCPAAAVLFLEHTLDPDDEVRRIVFLALAEKLRMDALVPAQRRVLLLRGLRDRAESVVQAATGLLKAWSTSLEHDPVALVEALDDAGADGDVIETAELALHCLLSKEILSGPALLAAWAQSGRSLAACCAEGASCDAVGRAEALAWRIVCERVAAEASASGQRAASELGANARIQAAAASEALEALEAFLPGGWTEAAGALEPLLFASDPEAAFVADQLLLLCSRCLDTDDAESRRRAGELAMRVALCGEEAAEGDEAGEAFVSYQSLSPTRLRALELVLSSASSWPGELARRGICALADRLAGDVDSEPRGPAPGARTALQVVPALLARAASRASLPASRSCPACCARWAGGSTRCAPPMGEPEDAEAAPRDRAGLAMAEAVGRLLVRQSLGGPDEAGLDAALEAITTLLLLAFDPVTEPCARFRQGLTVLFEVLAALSLPAQDLLATALLPAARRAASEDALRRGEAASGQAPALVRFVAQLLQVPVASADADGARTLVRADHVALAGAVAQELVQIAGSGAGGPQARAHVVALAKLLALLGRASTGAPVLERRARCAPRPWRWARRSGACSPSLGVTAAREVAAAALRLQQAAGGDEDGGAIDAARLQAALASARETHRDLVAAAAFPFAGGSTRAAGRTAARSIKRDEEDDESEGTSDEDDAPRKSTTASATVQHGTRSSSDEDDASPSSDNDDSDSAAWKENSTPISVGKGRRASRRRSVLAANQLSD</sequence>
<feature type="compositionally biased region" description="Acidic residues" evidence="7">
    <location>
        <begin position="799"/>
        <end position="812"/>
    </location>
</feature>
<evidence type="ECO:0000313" key="10">
    <source>
        <dbReference type="Proteomes" id="UP001255856"/>
    </source>
</evidence>
<evidence type="ECO:0000256" key="2">
    <source>
        <dbReference type="ARBA" id="ARBA00022454"/>
    </source>
</evidence>
<keyword evidence="10" id="KW-1185">Reference proteome</keyword>
<evidence type="ECO:0000313" key="9">
    <source>
        <dbReference type="EMBL" id="KAK2078473.1"/>
    </source>
</evidence>
<dbReference type="GO" id="GO:0051301">
    <property type="term" value="P:cell division"/>
    <property type="evidence" value="ECO:0007669"/>
    <property type="project" value="UniProtKB-KW"/>
</dbReference>
<evidence type="ECO:0000259" key="8">
    <source>
        <dbReference type="Pfam" id="PF12719"/>
    </source>
</evidence>
<comment type="caution">
    <text evidence="9">The sequence shown here is derived from an EMBL/GenBank/DDBJ whole genome shotgun (WGS) entry which is preliminary data.</text>
</comment>
<evidence type="ECO:0000256" key="3">
    <source>
        <dbReference type="ARBA" id="ARBA00022618"/>
    </source>
</evidence>
<dbReference type="InterPro" id="IPR025977">
    <property type="entry name" value="Cnd3_C"/>
</dbReference>
<gene>
    <name evidence="9" type="ORF">QBZ16_003313</name>
</gene>
<dbReference type="InterPro" id="IPR027165">
    <property type="entry name" value="CND3"/>
</dbReference>
<feature type="compositionally biased region" description="Acidic residues" evidence="7">
    <location>
        <begin position="833"/>
        <end position="847"/>
    </location>
</feature>
<dbReference type="GO" id="GO:0007076">
    <property type="term" value="P:mitotic chromosome condensation"/>
    <property type="evidence" value="ECO:0007669"/>
    <property type="project" value="InterPro"/>
</dbReference>
<keyword evidence="4" id="KW-0498">Mitosis</keyword>
<keyword evidence="6" id="KW-0131">Cell cycle</keyword>
<accession>A0AAD9IHQ3</accession>
<evidence type="ECO:0000256" key="1">
    <source>
        <dbReference type="ARBA" id="ARBA00004286"/>
    </source>
</evidence>
<evidence type="ECO:0000256" key="7">
    <source>
        <dbReference type="SAM" id="MobiDB-lite"/>
    </source>
</evidence>
<dbReference type="PANTHER" id="PTHR14418">
    <property type="entry name" value="CONDENSIN COMPLEX SUBUNIT 3-RELATED"/>
    <property type="match status" value="1"/>
</dbReference>
<dbReference type="Proteomes" id="UP001255856">
    <property type="component" value="Unassembled WGS sequence"/>
</dbReference>
<name>A0AAD9IHQ3_PROWI</name>
<feature type="region of interest" description="Disordered" evidence="7">
    <location>
        <begin position="92"/>
        <end position="112"/>
    </location>
</feature>
<dbReference type="EMBL" id="JASFZW010000004">
    <property type="protein sequence ID" value="KAK2078473.1"/>
    <property type="molecule type" value="Genomic_DNA"/>
</dbReference>
<dbReference type="GO" id="GO:0000796">
    <property type="term" value="C:condensin complex"/>
    <property type="evidence" value="ECO:0007669"/>
    <property type="project" value="InterPro"/>
</dbReference>
<evidence type="ECO:0000256" key="4">
    <source>
        <dbReference type="ARBA" id="ARBA00022776"/>
    </source>
</evidence>
<organism evidence="9 10">
    <name type="scientific">Prototheca wickerhamii</name>
    <dbReference type="NCBI Taxonomy" id="3111"/>
    <lineage>
        <taxon>Eukaryota</taxon>
        <taxon>Viridiplantae</taxon>
        <taxon>Chlorophyta</taxon>
        <taxon>core chlorophytes</taxon>
        <taxon>Trebouxiophyceae</taxon>
        <taxon>Chlorellales</taxon>
        <taxon>Chlorellaceae</taxon>
        <taxon>Prototheca</taxon>
    </lineage>
</organism>
<feature type="region of interest" description="Disordered" evidence="7">
    <location>
        <begin position="783"/>
        <end position="880"/>
    </location>
</feature>
<proteinExistence type="predicted"/>
<feature type="compositionally biased region" description="Low complexity" evidence="7">
    <location>
        <begin position="783"/>
        <end position="793"/>
    </location>
</feature>
<comment type="subcellular location">
    <subcellularLocation>
        <location evidence="1">Chromosome</location>
    </subcellularLocation>
</comment>
<keyword evidence="5" id="KW-0226">DNA condensation</keyword>
<reference evidence="9" key="1">
    <citation type="submission" date="2021-01" db="EMBL/GenBank/DDBJ databases">
        <authorList>
            <person name="Eckstrom K.M.E."/>
        </authorList>
    </citation>
    <scope>NUCLEOTIDE SEQUENCE</scope>
    <source>
        <strain evidence="9">UVCC 0001</strain>
    </source>
</reference>
<protein>
    <recommendedName>
        <fullName evidence="8">Nuclear condensin complex subunit 3 C-terminal domain-containing protein</fullName>
    </recommendedName>
</protein>
<dbReference type="AlphaFoldDB" id="A0AAD9IHQ3"/>
<feature type="compositionally biased region" description="Basic residues" evidence="7">
    <location>
        <begin position="862"/>
        <end position="871"/>
    </location>
</feature>
<dbReference type="SUPFAM" id="SSF48371">
    <property type="entry name" value="ARM repeat"/>
    <property type="match status" value="1"/>
</dbReference>
<feature type="compositionally biased region" description="Polar residues" evidence="7">
    <location>
        <begin position="816"/>
        <end position="829"/>
    </location>
</feature>
<keyword evidence="2" id="KW-0158">Chromosome</keyword>
<evidence type="ECO:0000256" key="6">
    <source>
        <dbReference type="ARBA" id="ARBA00023306"/>
    </source>
</evidence>
<dbReference type="Pfam" id="PF12719">
    <property type="entry name" value="Cnd3"/>
    <property type="match status" value="1"/>
</dbReference>
<dbReference type="InterPro" id="IPR016024">
    <property type="entry name" value="ARM-type_fold"/>
</dbReference>
<evidence type="ECO:0000256" key="5">
    <source>
        <dbReference type="ARBA" id="ARBA00023067"/>
    </source>
</evidence>
<keyword evidence="3" id="KW-0132">Cell division</keyword>